<dbReference type="GO" id="GO:0051539">
    <property type="term" value="F:4 iron, 4 sulfur cluster binding"/>
    <property type="evidence" value="ECO:0007669"/>
    <property type="project" value="UniProtKB-KW"/>
</dbReference>
<dbReference type="GO" id="GO:0046872">
    <property type="term" value="F:metal ion binding"/>
    <property type="evidence" value="ECO:0007669"/>
    <property type="project" value="UniProtKB-KW"/>
</dbReference>
<dbReference type="InterPro" id="IPR013785">
    <property type="entry name" value="Aldolase_TIM"/>
</dbReference>
<evidence type="ECO:0000256" key="3">
    <source>
        <dbReference type="ARBA" id="ARBA00022691"/>
    </source>
</evidence>
<dbReference type="SUPFAM" id="SSF102114">
    <property type="entry name" value="Radical SAM enzymes"/>
    <property type="match status" value="1"/>
</dbReference>
<dbReference type="InterPro" id="IPR007197">
    <property type="entry name" value="rSAM"/>
</dbReference>
<dbReference type="PANTHER" id="PTHR43273:SF3">
    <property type="entry name" value="ANAEROBIC SULFATASE-MATURATING ENZYME HOMOLOG ASLB-RELATED"/>
    <property type="match status" value="1"/>
</dbReference>
<dbReference type="Pfam" id="PF04055">
    <property type="entry name" value="Radical_SAM"/>
    <property type="match status" value="1"/>
</dbReference>
<evidence type="ECO:0000256" key="6">
    <source>
        <dbReference type="ARBA" id="ARBA00023014"/>
    </source>
</evidence>
<keyword evidence="2" id="KW-0004">4Fe-4S</keyword>
<comment type="caution">
    <text evidence="9">The sequence shown here is derived from an EMBL/GenBank/DDBJ whole genome shotgun (WGS) entry which is preliminary data.</text>
</comment>
<evidence type="ECO:0000313" key="9">
    <source>
        <dbReference type="EMBL" id="MCD1294144.1"/>
    </source>
</evidence>
<dbReference type="InterPro" id="IPR047207">
    <property type="entry name" value="SPASM_anSME"/>
</dbReference>
<organism evidence="9 10">
    <name type="scientific">Methanooceanicella nereidis</name>
    <dbReference type="NCBI Taxonomy" id="2052831"/>
    <lineage>
        <taxon>Archaea</taxon>
        <taxon>Methanobacteriati</taxon>
        <taxon>Methanobacteriota</taxon>
        <taxon>Stenosarchaea group</taxon>
        <taxon>Methanomicrobia</taxon>
        <taxon>Methanocellales</taxon>
        <taxon>Methanocellaceae</taxon>
        <taxon>Methanooceanicella</taxon>
    </lineage>
</organism>
<keyword evidence="6" id="KW-0411">Iron-sulfur</keyword>
<evidence type="ECO:0000256" key="1">
    <source>
        <dbReference type="ARBA" id="ARBA00001966"/>
    </source>
</evidence>
<comment type="similarity">
    <text evidence="7">Belongs to the radical SAM superfamily. Anaerobic sulfatase-maturating enzyme family.</text>
</comment>
<feature type="domain" description="Radical SAM core" evidence="8">
    <location>
        <begin position="1"/>
        <end position="237"/>
    </location>
</feature>
<evidence type="ECO:0000256" key="4">
    <source>
        <dbReference type="ARBA" id="ARBA00022723"/>
    </source>
</evidence>
<dbReference type="InterPro" id="IPR034491">
    <property type="entry name" value="Anaerob_Ser_sulfatase-maturase"/>
</dbReference>
<dbReference type="AlphaFoldDB" id="A0AAP2RBH3"/>
<keyword evidence="10" id="KW-1185">Reference proteome</keyword>
<evidence type="ECO:0000256" key="5">
    <source>
        <dbReference type="ARBA" id="ARBA00023004"/>
    </source>
</evidence>
<name>A0AAP2RBH3_9EURY</name>
<dbReference type="PANTHER" id="PTHR43273">
    <property type="entry name" value="ANAEROBIC SULFATASE-MATURATING ENZYME HOMOLOG ASLB-RELATED"/>
    <property type="match status" value="1"/>
</dbReference>
<keyword evidence="3" id="KW-0949">S-adenosyl-L-methionine</keyword>
<evidence type="ECO:0000259" key="8">
    <source>
        <dbReference type="PROSITE" id="PS51918"/>
    </source>
</evidence>
<keyword evidence="4" id="KW-0479">Metal-binding</keyword>
<dbReference type="SUPFAM" id="SSF103642">
    <property type="entry name" value="Sec-C motif"/>
    <property type="match status" value="1"/>
</dbReference>
<proteinExistence type="inferred from homology"/>
<dbReference type="EMBL" id="PGCK01000002">
    <property type="protein sequence ID" value="MCD1294144.1"/>
    <property type="molecule type" value="Genomic_DNA"/>
</dbReference>
<evidence type="ECO:0000256" key="7">
    <source>
        <dbReference type="ARBA" id="ARBA00023601"/>
    </source>
</evidence>
<dbReference type="Pfam" id="PF13186">
    <property type="entry name" value="SPASM"/>
    <property type="match status" value="1"/>
</dbReference>
<evidence type="ECO:0000313" key="10">
    <source>
        <dbReference type="Proteomes" id="UP001320159"/>
    </source>
</evidence>
<dbReference type="CDD" id="cd01335">
    <property type="entry name" value="Radical_SAM"/>
    <property type="match status" value="1"/>
</dbReference>
<reference evidence="9 10" key="1">
    <citation type="submission" date="2017-11" db="EMBL/GenBank/DDBJ databases">
        <title>Isolation and Characterization of Family Methanocellaceae Species from Potential Methane Hydrate Area Offshore Southwestern Taiwan.</title>
        <authorList>
            <person name="Zhang W.-L."/>
            <person name="Chen W.-C."/>
            <person name="Lai M.-C."/>
            <person name="Chen S.-C."/>
        </authorList>
    </citation>
    <scope>NUCLEOTIDE SEQUENCE [LARGE SCALE GENOMIC DNA]</scope>
    <source>
        <strain evidence="9 10">CWC-04</strain>
    </source>
</reference>
<dbReference type="SFLD" id="SFLDS00029">
    <property type="entry name" value="Radical_SAM"/>
    <property type="match status" value="1"/>
</dbReference>
<sequence length="425" mass="48633">MTGTPAAFHVLAKPTGSICNLQCRYCFFLSKERLYPGNRFRMDDALLETYIRQVIESHQVPQVYVAWQGGEPTLMGLDFYRKSIELEKKHKKPDMTIINTLQTNGTTLDDEWCRFFKENNFLIGISIDGPRELHDAYRVDRSGNPTFDRVMRGLRLLQKYDVDFNILATIHASNADHPLDVYRFFRDEAGAQFIQFIPIVERDNETGFQEGQDVTGRSVKAEQFGNFLKAIFDEWVRRDVGRVFVQTFDVALANWAGVPSGLCIFSPTCGEAMALEHNGDMYSCDHFVEPKYFLGNIKEMHMSEIAGSLKQSRFGRDKLETLPAYCRECEVRFACHGGCPKDRIINTPDGEPGLNYLCAGYRSFFDHIDRPMKMMAQLLRQNRAPAEIMQILAGEQARRSYVKIGRNDPCPCGSGLKFKRCHGKY</sequence>
<dbReference type="InterPro" id="IPR004027">
    <property type="entry name" value="SEC_C_motif"/>
</dbReference>
<gene>
    <name evidence="9" type="ORF">CUJ83_03940</name>
</gene>
<dbReference type="SFLD" id="SFLDG01384">
    <property type="entry name" value="thioether_bond_formation_requi"/>
    <property type="match status" value="1"/>
</dbReference>
<dbReference type="SFLD" id="SFLDG01067">
    <property type="entry name" value="SPASM/twitch_domain_containing"/>
    <property type="match status" value="1"/>
</dbReference>
<dbReference type="InterPro" id="IPR023867">
    <property type="entry name" value="Sulphatase_maturase_rSAM"/>
</dbReference>
<evidence type="ECO:0000256" key="2">
    <source>
        <dbReference type="ARBA" id="ARBA00022485"/>
    </source>
</evidence>
<comment type="cofactor">
    <cofactor evidence="1">
        <name>[4Fe-4S] cluster</name>
        <dbReference type="ChEBI" id="CHEBI:49883"/>
    </cofactor>
</comment>
<dbReference type="InterPro" id="IPR058240">
    <property type="entry name" value="rSAM_sf"/>
</dbReference>
<dbReference type="InterPro" id="IPR023885">
    <property type="entry name" value="4Fe4S-binding_SPASM_dom"/>
</dbReference>
<protein>
    <submittedName>
        <fullName evidence="9">Anaerobic sulfatase maturase</fullName>
    </submittedName>
</protein>
<dbReference type="PROSITE" id="PS51918">
    <property type="entry name" value="RADICAL_SAM"/>
    <property type="match status" value="1"/>
</dbReference>
<dbReference type="CDD" id="cd21120">
    <property type="entry name" value="SPASM_anSME"/>
    <property type="match status" value="1"/>
</dbReference>
<dbReference type="Proteomes" id="UP001320159">
    <property type="component" value="Unassembled WGS sequence"/>
</dbReference>
<accession>A0AAP2RBH3</accession>
<dbReference type="SFLD" id="SFLDG01072">
    <property type="entry name" value="dehydrogenase_like"/>
    <property type="match status" value="1"/>
</dbReference>
<dbReference type="NCBIfam" id="TIGR04085">
    <property type="entry name" value="rSAM_more_4Fe4S"/>
    <property type="match status" value="1"/>
</dbReference>
<dbReference type="NCBIfam" id="TIGR03942">
    <property type="entry name" value="sulfatase_rSAM"/>
    <property type="match status" value="1"/>
</dbReference>
<dbReference type="SFLD" id="SFLDF00285">
    <property type="entry name" value="anaerobic_Ser-type_sulfatase-m"/>
    <property type="match status" value="1"/>
</dbReference>
<dbReference type="SFLD" id="SFLDG01386">
    <property type="entry name" value="main_SPASM_domain-containing"/>
    <property type="match status" value="1"/>
</dbReference>
<dbReference type="RefSeq" id="WP_230740830.1">
    <property type="nucleotide sequence ID" value="NZ_PGCK01000002.1"/>
</dbReference>
<dbReference type="Gene3D" id="3.20.20.70">
    <property type="entry name" value="Aldolase class I"/>
    <property type="match status" value="1"/>
</dbReference>
<dbReference type="Pfam" id="PF02810">
    <property type="entry name" value="SEC-C"/>
    <property type="match status" value="1"/>
</dbReference>
<dbReference type="GO" id="GO:0016491">
    <property type="term" value="F:oxidoreductase activity"/>
    <property type="evidence" value="ECO:0007669"/>
    <property type="project" value="InterPro"/>
</dbReference>
<keyword evidence="5" id="KW-0408">Iron</keyword>